<dbReference type="Pfam" id="PF06964">
    <property type="entry name" value="Alpha-L-AF_C"/>
    <property type="match status" value="1"/>
</dbReference>
<dbReference type="Gene3D" id="2.60.40.1180">
    <property type="entry name" value="Golgi alpha-mannosidase II"/>
    <property type="match status" value="1"/>
</dbReference>
<keyword evidence="5" id="KW-0378">Hydrolase</keyword>
<dbReference type="SUPFAM" id="SSF51445">
    <property type="entry name" value="(Trans)glycosidases"/>
    <property type="match status" value="1"/>
</dbReference>
<comment type="caution">
    <text evidence="9">The sequence shown here is derived from an EMBL/GenBank/DDBJ whole genome shotgun (WGS) entry which is preliminary data.</text>
</comment>
<evidence type="ECO:0000259" key="8">
    <source>
        <dbReference type="Pfam" id="PF22848"/>
    </source>
</evidence>
<dbReference type="PANTHER" id="PTHR31776">
    <property type="entry name" value="ALPHA-L-ARABINOFURANOSIDASE 1"/>
    <property type="match status" value="1"/>
</dbReference>
<reference evidence="9 10" key="1">
    <citation type="submission" date="2020-08" db="EMBL/GenBank/DDBJ databases">
        <title>Genomic Encyclopedia of Type Strains, Phase IV (KMG-IV): sequencing the most valuable type-strain genomes for metagenomic binning, comparative biology and taxonomic classification.</title>
        <authorList>
            <person name="Goeker M."/>
        </authorList>
    </citation>
    <scope>NUCLEOTIDE SEQUENCE [LARGE SCALE GENOMIC DNA]</scope>
    <source>
        <strain evidence="9 10">DSM 104969</strain>
    </source>
</reference>
<dbReference type="InterPro" id="IPR010720">
    <property type="entry name" value="Alpha-L-AF_C"/>
</dbReference>
<gene>
    <name evidence="9" type="ORF">GGR21_000298</name>
</gene>
<evidence type="ECO:0000256" key="5">
    <source>
        <dbReference type="ARBA" id="ARBA00022801"/>
    </source>
</evidence>
<evidence type="ECO:0000256" key="6">
    <source>
        <dbReference type="SAM" id="SignalP"/>
    </source>
</evidence>
<keyword evidence="10" id="KW-1185">Reference proteome</keyword>
<dbReference type="Gene3D" id="2.60.120.260">
    <property type="entry name" value="Galactose-binding domain-like"/>
    <property type="match status" value="1"/>
</dbReference>
<dbReference type="PANTHER" id="PTHR31776:SF26">
    <property type="entry name" value="SECRETED ARABINOSIDASE"/>
    <property type="match status" value="1"/>
</dbReference>
<evidence type="ECO:0000256" key="2">
    <source>
        <dbReference type="ARBA" id="ARBA00007186"/>
    </source>
</evidence>
<protein>
    <recommendedName>
        <fullName evidence="3">non-reducing end alpha-L-arabinofuranosidase</fullName>
        <ecNumber evidence="3">3.2.1.55</ecNumber>
    </recommendedName>
</protein>
<evidence type="ECO:0000259" key="7">
    <source>
        <dbReference type="Pfam" id="PF06964"/>
    </source>
</evidence>
<dbReference type="AlphaFoldDB" id="A0A840CRN6"/>
<dbReference type="Gene3D" id="3.20.20.80">
    <property type="entry name" value="Glycosidases"/>
    <property type="match status" value="1"/>
</dbReference>
<dbReference type="RefSeq" id="WP_246347959.1">
    <property type="nucleotide sequence ID" value="NZ_JACIEP010000001.1"/>
</dbReference>
<accession>A0A840CRN6</accession>
<organism evidence="9 10">
    <name type="scientific">Dysgonomonas hofstadii</name>
    <dbReference type="NCBI Taxonomy" id="637886"/>
    <lineage>
        <taxon>Bacteria</taxon>
        <taxon>Pseudomonadati</taxon>
        <taxon>Bacteroidota</taxon>
        <taxon>Bacteroidia</taxon>
        <taxon>Bacteroidales</taxon>
        <taxon>Dysgonomonadaceae</taxon>
        <taxon>Dysgonomonas</taxon>
    </lineage>
</organism>
<evidence type="ECO:0000256" key="4">
    <source>
        <dbReference type="ARBA" id="ARBA00022729"/>
    </source>
</evidence>
<feature type="domain" description="Alpha-L-arabinofuranosidase C-terminal" evidence="7">
    <location>
        <begin position="545"/>
        <end position="669"/>
    </location>
</feature>
<dbReference type="InterPro" id="IPR055235">
    <property type="entry name" value="ASD1_cat"/>
</dbReference>
<sequence length="680" mass="77709">MKTGLCGIILCCLCYFVSAQPLTGQINNTYDGVLRIDKQKTTKVSPVKYGFHYEEIGMMGEGALHAELIRNRSFEEATPPADLAVKNELYQDVPNPRGKNKEVFHVDPLIGWTAYPLSYSPVFISRTAENPLNKDTKYSMLVNVTADIVSNPEAMILNRGYYGMNLKKDLYYNLSLYVKSLNYSASLQIMLVDEQGKPVSAPIVLDAKDKEWVKMSGTLKPDRNVKRGMLAIRPLAVGKFQLDVVSLFPSDTWDSGRSIFRADIVQNLKEYAPDFIRFPGGCIVHGVNEATMYHWKKTIGPTENRPGQWSKWAPYYRTDGIGYHEFYELCEYVGADAMYVTPTGMVCTGWVREKSFWNFIQPEVNLDAYIQDALDAIEYAIGPVTSKWGALRAQNGHPKAFPLKYIEIGNEDFGPVYWERYEKIYQALHKQYPDLIYIANSIIGKENTDKRIDIAKFVNPKNVKVFDEHHYQPVEWACKQHYRFDEYERGVADLFIGELGIDGKYPSNLLASGAVRMSLERNGDMNPLLAERPVMRHWDFMEHRNMQPMLINGVDCSIKTPFYYLSKMFRDNTFDVCLDASIQGMRGLQDVFVTLGYDSKSREYILKLVNLKKKEVKLRTEMKGFGKSMQAQKNILSLETDKNNTPETPDVVRPVQSTVSLNLNQDITIEASSMVVYRFK</sequence>
<comment type="similarity">
    <text evidence="2">Belongs to the glycosyl hydrolase 51 family.</text>
</comment>
<dbReference type="EMBL" id="JACIEP010000001">
    <property type="protein sequence ID" value="MBB4034413.1"/>
    <property type="molecule type" value="Genomic_DNA"/>
</dbReference>
<feature type="chain" id="PRO_5032928493" description="non-reducing end alpha-L-arabinofuranosidase" evidence="6">
    <location>
        <begin position="20"/>
        <end position="680"/>
    </location>
</feature>
<proteinExistence type="inferred from homology"/>
<evidence type="ECO:0000313" key="10">
    <source>
        <dbReference type="Proteomes" id="UP000555103"/>
    </source>
</evidence>
<dbReference type="InterPro" id="IPR051563">
    <property type="entry name" value="Glycosyl_Hydrolase_51"/>
</dbReference>
<feature type="domain" description="Alpha-L-arabinofuranosidase 1 catalytic" evidence="8">
    <location>
        <begin position="268"/>
        <end position="489"/>
    </location>
</feature>
<evidence type="ECO:0000256" key="1">
    <source>
        <dbReference type="ARBA" id="ARBA00001462"/>
    </source>
</evidence>
<evidence type="ECO:0000313" key="9">
    <source>
        <dbReference type="EMBL" id="MBB4034413.1"/>
    </source>
</evidence>
<feature type="signal peptide" evidence="6">
    <location>
        <begin position="1"/>
        <end position="19"/>
    </location>
</feature>
<evidence type="ECO:0000256" key="3">
    <source>
        <dbReference type="ARBA" id="ARBA00012670"/>
    </source>
</evidence>
<dbReference type="EC" id="3.2.1.55" evidence="3"/>
<dbReference type="Pfam" id="PF22848">
    <property type="entry name" value="ASD1_dom"/>
    <property type="match status" value="1"/>
</dbReference>
<dbReference type="InterPro" id="IPR017853">
    <property type="entry name" value="GH"/>
</dbReference>
<keyword evidence="4 6" id="KW-0732">Signal</keyword>
<dbReference type="Proteomes" id="UP000555103">
    <property type="component" value="Unassembled WGS sequence"/>
</dbReference>
<dbReference type="GO" id="GO:0046556">
    <property type="term" value="F:alpha-L-arabinofuranosidase activity"/>
    <property type="evidence" value="ECO:0007669"/>
    <property type="project" value="UniProtKB-EC"/>
</dbReference>
<dbReference type="GO" id="GO:0046373">
    <property type="term" value="P:L-arabinose metabolic process"/>
    <property type="evidence" value="ECO:0007669"/>
    <property type="project" value="InterPro"/>
</dbReference>
<name>A0A840CRN6_9BACT</name>
<comment type="catalytic activity">
    <reaction evidence="1">
        <text>Hydrolysis of terminal non-reducing alpha-L-arabinofuranoside residues in alpha-L-arabinosides.</text>
        <dbReference type="EC" id="3.2.1.55"/>
    </reaction>
</comment>
<dbReference type="InterPro" id="IPR013780">
    <property type="entry name" value="Glyco_hydro_b"/>
</dbReference>